<keyword evidence="4 10" id="KW-0812">Transmembrane</keyword>
<dbReference type="Pfam" id="PF00528">
    <property type="entry name" value="BPD_transp_1"/>
    <property type="match status" value="1"/>
</dbReference>
<keyword evidence="9 10" id="KW-0472">Membrane</keyword>
<dbReference type="Gene3D" id="3.40.50.300">
    <property type="entry name" value="P-loop containing nucleotide triphosphate hydrolases"/>
    <property type="match status" value="1"/>
</dbReference>
<feature type="domain" description="ABC transporter" evidence="11">
    <location>
        <begin position="5"/>
        <end position="235"/>
    </location>
</feature>
<feature type="transmembrane region" description="Helical" evidence="10">
    <location>
        <begin position="367"/>
        <end position="393"/>
    </location>
</feature>
<evidence type="ECO:0000256" key="9">
    <source>
        <dbReference type="ARBA" id="ARBA00023136"/>
    </source>
</evidence>
<dbReference type="GO" id="GO:0043190">
    <property type="term" value="C:ATP-binding cassette (ABC) transporter complex"/>
    <property type="evidence" value="ECO:0007669"/>
    <property type="project" value="InterPro"/>
</dbReference>
<dbReference type="Pfam" id="PF08402">
    <property type="entry name" value="TOBE_2"/>
    <property type="match status" value="1"/>
</dbReference>
<organism evidence="13 14">
    <name type="scientific">Rubellimicrobium thermophilum DSM 16684</name>
    <dbReference type="NCBI Taxonomy" id="1123069"/>
    <lineage>
        <taxon>Bacteria</taxon>
        <taxon>Pseudomonadati</taxon>
        <taxon>Pseudomonadota</taxon>
        <taxon>Alphaproteobacteria</taxon>
        <taxon>Rhodobacterales</taxon>
        <taxon>Roseobacteraceae</taxon>
        <taxon>Rubellimicrobium</taxon>
    </lineage>
</organism>
<feature type="transmembrane region" description="Helical" evidence="10">
    <location>
        <begin position="623"/>
        <end position="643"/>
    </location>
</feature>
<dbReference type="PROSITE" id="PS50893">
    <property type="entry name" value="ABC_TRANSPORTER_2"/>
    <property type="match status" value="1"/>
</dbReference>
<sequence>MTPAVSFRGVSRHFGSVRAVDRVDLDIAEGEFFAMLGPSGSGKTTCLRLIAGFERPDAGEIRLFGEPVTGLPPYRRAVNTVFQDYALFPHLNVLDNVAYGLMIAGVPRAERHRRAEEALEMMALPGYGARRPAQLSGGQRQRVALARALVNRPRVLLLDEPLGALDLKLREQMQDELKALQRRVGITFVFVTHDQGEALSMADRLAVFDQGRIRQIGTPAEIYARPATRFVARFVGSSNVLPPDLARRMGGPPAWCSLRPESIRLTDPAGAALGGVVRSARYLGSATRLVLDVGHGTAVTEIAVLVPAGRPVPPSARRRGSNGMSRPCIPLARGRRRMTAATGSLTPTGRRGAWGAASDVLWRNPRLLLLLLLLPPLLWLGIVYLGSLFALLAQSFFSIDEFSGRIDRTLTLRTYGELLRPANLDIIWRTVLMAGLVTLASIVIAFPIAYYAARYARGRWKALFYLGVMLPLWSSYLVKVYAWKLILAKEGIIGWAFDSLGLGWLLSAFLAIPGIGGNSLSVSPFGTFLVFVYVWMPFMILPMQAALERVPPSLTEAAADLGATPAQAFRTVIWPLALPGVVAGSIFTFSLTLGDYIIPQIIGTSARFIGLAVYQYQGTAGNIPLAAAFAVVPIVIMGIYLMIARRMGAFDAL</sequence>
<keyword evidence="7" id="KW-1278">Translocase</keyword>
<evidence type="ECO:0000256" key="6">
    <source>
        <dbReference type="ARBA" id="ARBA00022840"/>
    </source>
</evidence>
<dbReference type="FunFam" id="3.40.50.300:FF:000133">
    <property type="entry name" value="Spermidine/putrescine import ATP-binding protein PotA"/>
    <property type="match status" value="1"/>
</dbReference>
<evidence type="ECO:0000313" key="13">
    <source>
        <dbReference type="EMBL" id="EPX86536.1"/>
    </source>
</evidence>
<dbReference type="InterPro" id="IPR035906">
    <property type="entry name" value="MetI-like_sf"/>
</dbReference>
<dbReference type="SUPFAM" id="SSF50331">
    <property type="entry name" value="MOP-like"/>
    <property type="match status" value="1"/>
</dbReference>
<dbReference type="AlphaFoldDB" id="S9QYW0"/>
<dbReference type="Proteomes" id="UP000015346">
    <property type="component" value="Unassembled WGS sequence"/>
</dbReference>
<evidence type="ECO:0000259" key="12">
    <source>
        <dbReference type="PROSITE" id="PS50928"/>
    </source>
</evidence>
<dbReference type="InterPro" id="IPR013611">
    <property type="entry name" value="Transp-assoc_OB_typ2"/>
</dbReference>
<dbReference type="InterPro" id="IPR003439">
    <property type="entry name" value="ABC_transporter-like_ATP-bd"/>
</dbReference>
<dbReference type="Pfam" id="PF00005">
    <property type="entry name" value="ABC_tran"/>
    <property type="match status" value="1"/>
</dbReference>
<reference evidence="13 14" key="1">
    <citation type="journal article" date="2013" name="Stand. Genomic Sci.">
        <title>Genome sequence of the reddish-pigmented Rubellimicrobium thermophilum type strain (DSM 16684(T)), a member of the Roseobacter clade.</title>
        <authorList>
            <person name="Fiebig A."/>
            <person name="Riedel T."/>
            <person name="Gronow S."/>
            <person name="Petersen J."/>
            <person name="Klenk H.P."/>
            <person name="Goker M."/>
        </authorList>
    </citation>
    <scope>NUCLEOTIDE SEQUENCE [LARGE SCALE GENOMIC DNA]</scope>
    <source>
        <strain evidence="13 14">DSM 16684</strain>
    </source>
</reference>
<dbReference type="PANTHER" id="PTHR42781">
    <property type="entry name" value="SPERMIDINE/PUTRESCINE IMPORT ATP-BINDING PROTEIN POTA"/>
    <property type="match status" value="1"/>
</dbReference>
<evidence type="ECO:0000256" key="7">
    <source>
        <dbReference type="ARBA" id="ARBA00022967"/>
    </source>
</evidence>
<comment type="similarity">
    <text evidence="10">Belongs to the binding-protein-dependent transport system permease family.</text>
</comment>
<dbReference type="InterPro" id="IPR017879">
    <property type="entry name" value="PotA_ATP-bd"/>
</dbReference>
<dbReference type="PANTHER" id="PTHR42781:SF4">
    <property type="entry name" value="SPERMIDINE_PUTRESCINE IMPORT ATP-BINDING PROTEIN POTA"/>
    <property type="match status" value="1"/>
</dbReference>
<evidence type="ECO:0000313" key="14">
    <source>
        <dbReference type="Proteomes" id="UP000015346"/>
    </source>
</evidence>
<dbReference type="CDD" id="cd03300">
    <property type="entry name" value="ABC_PotA_N"/>
    <property type="match status" value="1"/>
</dbReference>
<feature type="transmembrane region" description="Helical" evidence="10">
    <location>
        <begin position="567"/>
        <end position="589"/>
    </location>
</feature>
<name>S9QYW0_9RHOB</name>
<accession>S9QYW0</accession>
<gene>
    <name evidence="13" type="ORF">ruthe_01352</name>
</gene>
<feature type="transmembrane region" description="Helical" evidence="10">
    <location>
        <begin position="492"/>
        <end position="513"/>
    </location>
</feature>
<feature type="transmembrane region" description="Helical" evidence="10">
    <location>
        <begin position="463"/>
        <end position="486"/>
    </location>
</feature>
<dbReference type="GO" id="GO:0016887">
    <property type="term" value="F:ATP hydrolysis activity"/>
    <property type="evidence" value="ECO:0007669"/>
    <property type="project" value="InterPro"/>
</dbReference>
<protein>
    <submittedName>
        <fullName evidence="13">ABC-type spermidine/putrescine transport system, ATPase component</fullName>
    </submittedName>
</protein>
<dbReference type="PATRIC" id="fig|1123069.3.peg.1327"/>
<comment type="subcellular location">
    <subcellularLocation>
        <location evidence="1 10">Cell membrane</location>
        <topology evidence="1 10">Multi-pass membrane protein</topology>
    </subcellularLocation>
</comment>
<feature type="transmembrane region" description="Helical" evidence="10">
    <location>
        <begin position="525"/>
        <end position="547"/>
    </location>
</feature>
<comment type="caution">
    <text evidence="13">The sequence shown here is derived from an EMBL/GenBank/DDBJ whole genome shotgun (WGS) entry which is preliminary data.</text>
</comment>
<dbReference type="CDD" id="cd06261">
    <property type="entry name" value="TM_PBP2"/>
    <property type="match status" value="1"/>
</dbReference>
<keyword evidence="8 10" id="KW-1133">Transmembrane helix</keyword>
<dbReference type="EMBL" id="AOLV01000010">
    <property type="protein sequence ID" value="EPX86536.1"/>
    <property type="molecule type" value="Genomic_DNA"/>
</dbReference>
<dbReference type="Gene3D" id="1.10.3720.10">
    <property type="entry name" value="MetI-like"/>
    <property type="match status" value="1"/>
</dbReference>
<evidence type="ECO:0000256" key="3">
    <source>
        <dbReference type="ARBA" id="ARBA00022475"/>
    </source>
</evidence>
<dbReference type="GO" id="GO:0005524">
    <property type="term" value="F:ATP binding"/>
    <property type="evidence" value="ECO:0007669"/>
    <property type="project" value="UniProtKB-KW"/>
</dbReference>
<keyword evidence="2 10" id="KW-0813">Transport</keyword>
<evidence type="ECO:0000256" key="8">
    <source>
        <dbReference type="ARBA" id="ARBA00022989"/>
    </source>
</evidence>
<dbReference type="InterPro" id="IPR008995">
    <property type="entry name" value="Mo/tungstate-bd_C_term_dom"/>
</dbReference>
<keyword evidence="5" id="KW-0547">Nucleotide-binding</keyword>
<dbReference type="SUPFAM" id="SSF52540">
    <property type="entry name" value="P-loop containing nucleoside triphosphate hydrolases"/>
    <property type="match status" value="1"/>
</dbReference>
<evidence type="ECO:0000256" key="4">
    <source>
        <dbReference type="ARBA" id="ARBA00022692"/>
    </source>
</evidence>
<keyword evidence="14" id="KW-1185">Reference proteome</keyword>
<dbReference type="SMART" id="SM00382">
    <property type="entry name" value="AAA"/>
    <property type="match status" value="1"/>
</dbReference>
<dbReference type="HOGENOM" id="CLU_419709_0_0_5"/>
<dbReference type="RefSeq" id="WP_021097444.1">
    <property type="nucleotide sequence ID" value="NZ_KE557320.1"/>
</dbReference>
<dbReference type="STRING" id="1123069.ruthe_01352"/>
<dbReference type="PROSITE" id="PS50928">
    <property type="entry name" value="ABC_TM1"/>
    <property type="match status" value="1"/>
</dbReference>
<dbReference type="InterPro" id="IPR017871">
    <property type="entry name" value="ABC_transporter-like_CS"/>
</dbReference>
<evidence type="ECO:0000256" key="5">
    <source>
        <dbReference type="ARBA" id="ARBA00022741"/>
    </source>
</evidence>
<proteinExistence type="inferred from homology"/>
<feature type="domain" description="ABC transmembrane type-1" evidence="12">
    <location>
        <begin position="427"/>
        <end position="644"/>
    </location>
</feature>
<dbReference type="InterPro" id="IPR000515">
    <property type="entry name" value="MetI-like"/>
</dbReference>
<dbReference type="InterPro" id="IPR027417">
    <property type="entry name" value="P-loop_NTPase"/>
</dbReference>
<feature type="transmembrane region" description="Helical" evidence="10">
    <location>
        <begin position="426"/>
        <end position="451"/>
    </location>
</feature>
<evidence type="ECO:0000256" key="10">
    <source>
        <dbReference type="RuleBase" id="RU363032"/>
    </source>
</evidence>
<dbReference type="GO" id="GO:0015594">
    <property type="term" value="F:ABC-type putrescine transporter activity"/>
    <property type="evidence" value="ECO:0007669"/>
    <property type="project" value="InterPro"/>
</dbReference>
<evidence type="ECO:0000259" key="11">
    <source>
        <dbReference type="PROSITE" id="PS50893"/>
    </source>
</evidence>
<dbReference type="InterPro" id="IPR003593">
    <property type="entry name" value="AAA+_ATPase"/>
</dbReference>
<dbReference type="PROSITE" id="PS00211">
    <property type="entry name" value="ABC_TRANSPORTER_1"/>
    <property type="match status" value="1"/>
</dbReference>
<dbReference type="SUPFAM" id="SSF161098">
    <property type="entry name" value="MetI-like"/>
    <property type="match status" value="1"/>
</dbReference>
<evidence type="ECO:0000256" key="1">
    <source>
        <dbReference type="ARBA" id="ARBA00004651"/>
    </source>
</evidence>
<keyword evidence="3" id="KW-1003">Cell membrane</keyword>
<dbReference type="InterPro" id="IPR050093">
    <property type="entry name" value="ABC_SmlMolc_Importer"/>
</dbReference>
<keyword evidence="6" id="KW-0067">ATP-binding</keyword>
<evidence type="ECO:0000256" key="2">
    <source>
        <dbReference type="ARBA" id="ARBA00022448"/>
    </source>
</evidence>